<feature type="region of interest" description="Disordered" evidence="1">
    <location>
        <begin position="45"/>
        <end position="66"/>
    </location>
</feature>
<proteinExistence type="predicted"/>
<dbReference type="PANTHER" id="PTHR31694:SF26">
    <property type="entry name" value="OS05G0151100 PROTEIN"/>
    <property type="match status" value="1"/>
</dbReference>
<evidence type="ECO:0008006" key="4">
    <source>
        <dbReference type="Google" id="ProtNLM"/>
    </source>
</evidence>
<protein>
    <recommendedName>
        <fullName evidence="4">Ferritin-like domain-containing protein</fullName>
    </recommendedName>
</protein>
<gene>
    <name evidence="2" type="ORF">F4693_001776</name>
</gene>
<evidence type="ECO:0000256" key="1">
    <source>
        <dbReference type="SAM" id="MobiDB-lite"/>
    </source>
</evidence>
<dbReference type="NCBIfam" id="TIGR01409">
    <property type="entry name" value="TAT_signal_seq"/>
    <property type="match status" value="1"/>
</dbReference>
<dbReference type="InterPro" id="IPR006311">
    <property type="entry name" value="TAT_signal"/>
</dbReference>
<dbReference type="RefSeq" id="WP_184505262.1">
    <property type="nucleotide sequence ID" value="NZ_JACHBT010000008.1"/>
</dbReference>
<dbReference type="SUPFAM" id="SSF47240">
    <property type="entry name" value="Ferritin-like"/>
    <property type="match status" value="1"/>
</dbReference>
<dbReference type="PROSITE" id="PS51318">
    <property type="entry name" value="TAT"/>
    <property type="match status" value="1"/>
</dbReference>
<evidence type="ECO:0000313" key="3">
    <source>
        <dbReference type="Proteomes" id="UP000522313"/>
    </source>
</evidence>
<evidence type="ECO:0000313" key="2">
    <source>
        <dbReference type="EMBL" id="MBB6504799.1"/>
    </source>
</evidence>
<comment type="caution">
    <text evidence="2">The sequence shown here is derived from an EMBL/GenBank/DDBJ whole genome shotgun (WGS) entry which is preliminary data.</text>
</comment>
<dbReference type="InterPro" id="IPR009078">
    <property type="entry name" value="Ferritin-like_SF"/>
</dbReference>
<dbReference type="InterPro" id="IPR019546">
    <property type="entry name" value="TAT_signal_bac_arc"/>
</dbReference>
<dbReference type="InterPro" id="IPR052965">
    <property type="entry name" value="Pigment-catalase-like"/>
</dbReference>
<dbReference type="Pfam" id="PF13668">
    <property type="entry name" value="Ferritin_2"/>
    <property type="match status" value="1"/>
</dbReference>
<reference evidence="2 3" key="1">
    <citation type="submission" date="2020-08" db="EMBL/GenBank/DDBJ databases">
        <title>The Agave Microbiome: Exploring the role of microbial communities in plant adaptations to desert environments.</title>
        <authorList>
            <person name="Partida-Martinez L.P."/>
        </authorList>
    </citation>
    <scope>NUCLEOTIDE SEQUENCE [LARGE SCALE GENOMIC DNA]</scope>
    <source>
        <strain evidence="2 3">AS3.13</strain>
    </source>
</reference>
<dbReference type="AlphaFoldDB" id="A0A7X0MMY9"/>
<dbReference type="Proteomes" id="UP000522313">
    <property type="component" value="Unassembled WGS sequence"/>
</dbReference>
<organism evidence="2 3">
    <name type="scientific">Sphingomonas endophytica</name>
    <dbReference type="NCBI Taxonomy" id="869719"/>
    <lineage>
        <taxon>Bacteria</taxon>
        <taxon>Pseudomonadati</taxon>
        <taxon>Pseudomonadota</taxon>
        <taxon>Alphaproteobacteria</taxon>
        <taxon>Sphingomonadales</taxon>
        <taxon>Sphingomonadaceae</taxon>
        <taxon>Sphingomonas</taxon>
    </lineage>
</organism>
<sequence length="354" mass="36467">MIKDSVFAALELAEARRAERRRFLKLAGAGTAAAGGLALLSACGSDNNNSTSPSPTPTPTPTPTGGVTSDVAILQLALNLEYLEAQFYSFAAFGRSLPEASLTGTVGERGGVTGGRKVAFSDPIIASYAREIAADELAHVNALRAVITSVSAAQVINQPAINIDGGASGAFTFAAQKAGIIGANDTFDPYLDDKNFLLAAYLFEDVGVTAYKGASPLISSAIYLEAAAGILAAEAYHAGLIRAELYRMGTLVPGASDAITKANAISDYRDSLDGVGTTLLPNLNELDEGITKTVSGAQVANIVPADSNAIAYSRTTFQIHNIAYLTKAAATSGGFFPKGTNNSIDSLRSSGNFA</sequence>
<dbReference type="PANTHER" id="PTHR31694">
    <property type="entry name" value="DESICCATION-LIKE PROTEIN"/>
    <property type="match status" value="1"/>
</dbReference>
<reference evidence="2 3" key="2">
    <citation type="submission" date="2020-08" db="EMBL/GenBank/DDBJ databases">
        <authorList>
            <person name="Partida-Martinez L."/>
            <person name="Huntemann M."/>
            <person name="Clum A."/>
            <person name="Wang J."/>
            <person name="Palaniappan K."/>
            <person name="Ritter S."/>
            <person name="Chen I.-M."/>
            <person name="Stamatis D."/>
            <person name="Reddy T."/>
            <person name="O'Malley R."/>
            <person name="Daum C."/>
            <person name="Shapiro N."/>
            <person name="Ivanova N."/>
            <person name="Kyrpides N."/>
            <person name="Woyke T."/>
        </authorList>
    </citation>
    <scope>NUCLEOTIDE SEQUENCE [LARGE SCALE GENOMIC DNA]</scope>
    <source>
        <strain evidence="2 3">AS3.13</strain>
    </source>
</reference>
<accession>A0A7X0MMY9</accession>
<dbReference type="EMBL" id="JACHBT010000008">
    <property type="protein sequence ID" value="MBB6504799.1"/>
    <property type="molecule type" value="Genomic_DNA"/>
</dbReference>
<name>A0A7X0MMY9_9SPHN</name>